<keyword evidence="4 5" id="KW-0472">Membrane</keyword>
<gene>
    <name evidence="6" type="ORF">OESDEN_09104</name>
</gene>
<protein>
    <submittedName>
        <fullName evidence="6">Uncharacterized protein</fullName>
    </submittedName>
</protein>
<dbReference type="Proteomes" id="UP000053660">
    <property type="component" value="Unassembled WGS sequence"/>
</dbReference>
<evidence type="ECO:0000256" key="1">
    <source>
        <dbReference type="ARBA" id="ARBA00004141"/>
    </source>
</evidence>
<evidence type="ECO:0000256" key="4">
    <source>
        <dbReference type="ARBA" id="ARBA00023136"/>
    </source>
</evidence>
<sequence length="162" mass="17804">MLLWTMIAINVAHSILVTIVQGKLLFKIYTVTDPCDMLMSPVLCYSLRLPANTCSNAHTTIHLSLIIERAIALKNLNTYESSGASTGLALVAFSLVSSAATSIYGWHKYNFSEEMYYCAGATKATSSELSAVLFFLISLEAATLVVFCSMYYISSKKRYPIS</sequence>
<keyword evidence="2 5" id="KW-0812">Transmembrane</keyword>
<evidence type="ECO:0000313" key="7">
    <source>
        <dbReference type="Proteomes" id="UP000053660"/>
    </source>
</evidence>
<organism evidence="6 7">
    <name type="scientific">Oesophagostomum dentatum</name>
    <name type="common">Nodular worm</name>
    <dbReference type="NCBI Taxonomy" id="61180"/>
    <lineage>
        <taxon>Eukaryota</taxon>
        <taxon>Metazoa</taxon>
        <taxon>Ecdysozoa</taxon>
        <taxon>Nematoda</taxon>
        <taxon>Chromadorea</taxon>
        <taxon>Rhabditida</taxon>
        <taxon>Rhabditina</taxon>
        <taxon>Rhabditomorpha</taxon>
        <taxon>Strongyloidea</taxon>
        <taxon>Strongylidae</taxon>
        <taxon>Oesophagostomum</taxon>
    </lineage>
</organism>
<accession>A0A0B1T0F9</accession>
<evidence type="ECO:0000256" key="3">
    <source>
        <dbReference type="ARBA" id="ARBA00022989"/>
    </source>
</evidence>
<evidence type="ECO:0000313" key="6">
    <source>
        <dbReference type="EMBL" id="KHJ91038.1"/>
    </source>
</evidence>
<dbReference type="OrthoDB" id="5865724at2759"/>
<keyword evidence="7" id="KW-1185">Reference proteome</keyword>
<dbReference type="EMBL" id="KN552396">
    <property type="protein sequence ID" value="KHJ91038.1"/>
    <property type="molecule type" value="Genomic_DNA"/>
</dbReference>
<dbReference type="InterPro" id="IPR019408">
    <property type="entry name" value="7TM_GPCR_serpentine_rcpt_Srab"/>
</dbReference>
<name>A0A0B1T0F9_OESDE</name>
<evidence type="ECO:0000256" key="2">
    <source>
        <dbReference type="ARBA" id="ARBA00022692"/>
    </source>
</evidence>
<feature type="transmembrane region" description="Helical" evidence="5">
    <location>
        <begin position="87"/>
        <end position="107"/>
    </location>
</feature>
<evidence type="ECO:0000256" key="5">
    <source>
        <dbReference type="SAM" id="Phobius"/>
    </source>
</evidence>
<feature type="transmembrane region" description="Helical" evidence="5">
    <location>
        <begin position="131"/>
        <end position="153"/>
    </location>
</feature>
<dbReference type="InterPro" id="IPR053286">
    <property type="entry name" value="Nematode_rcpt-like_srab"/>
</dbReference>
<proteinExistence type="predicted"/>
<reference evidence="6 7" key="1">
    <citation type="submission" date="2014-03" db="EMBL/GenBank/DDBJ databases">
        <title>Draft genome of the hookworm Oesophagostomum dentatum.</title>
        <authorList>
            <person name="Mitreva M."/>
        </authorList>
    </citation>
    <scope>NUCLEOTIDE SEQUENCE [LARGE SCALE GENOMIC DNA]</scope>
    <source>
        <strain evidence="6 7">OD-Hann</strain>
    </source>
</reference>
<dbReference type="PANTHER" id="PTHR46561">
    <property type="entry name" value="SERPENTINE RECEPTOR, CLASS AB (CLASS A-LIKE)-RELATED"/>
    <property type="match status" value="1"/>
</dbReference>
<dbReference type="Pfam" id="PF10292">
    <property type="entry name" value="7TM_GPCR_Srab"/>
    <property type="match status" value="1"/>
</dbReference>
<keyword evidence="3 5" id="KW-1133">Transmembrane helix</keyword>
<dbReference type="GO" id="GO:0016020">
    <property type="term" value="C:membrane"/>
    <property type="evidence" value="ECO:0007669"/>
    <property type="project" value="UniProtKB-SubCell"/>
</dbReference>
<dbReference type="PANTHER" id="PTHR46561:SF11">
    <property type="entry name" value="SERPENTINE RECEPTOR CLASS ALPHA_BETA-14"/>
    <property type="match status" value="1"/>
</dbReference>
<comment type="subcellular location">
    <subcellularLocation>
        <location evidence="1">Membrane</location>
        <topology evidence="1">Multi-pass membrane protein</topology>
    </subcellularLocation>
</comment>
<dbReference type="AlphaFoldDB" id="A0A0B1T0F9"/>